<gene>
    <name evidence="2" type="ORF">RR48_05384</name>
</gene>
<feature type="compositionally biased region" description="Low complexity" evidence="1">
    <location>
        <begin position="154"/>
        <end position="164"/>
    </location>
</feature>
<dbReference type="EMBL" id="KQ460651">
    <property type="protein sequence ID" value="KPJ12996.1"/>
    <property type="molecule type" value="Genomic_DNA"/>
</dbReference>
<evidence type="ECO:0000256" key="1">
    <source>
        <dbReference type="SAM" id="MobiDB-lite"/>
    </source>
</evidence>
<evidence type="ECO:0000313" key="3">
    <source>
        <dbReference type="Proteomes" id="UP000053240"/>
    </source>
</evidence>
<feature type="compositionally biased region" description="Acidic residues" evidence="1">
    <location>
        <begin position="166"/>
        <end position="187"/>
    </location>
</feature>
<sequence length="247" mass="26578">MDMILSSKFATSWWAAHKCQISENEIEDVDIPNLCDDVQKCLAGGAGRGGSSVLPLGCLTGADVGRGAFGVLTLGPAAALLHGAALLLLHKAKHTLQDTFELTQKIMLKNYQIDSDSEDSEEDEDSELERSSATSEMSKRVRTSEVSEGESDSNNDVSDVSFSEELGNDSDENEDIDSQSSSQDEDDVCIEVEDRAVQTCECVREEGAGGCGFDPSLKLGVMLLYDDHSQPIPSKIIISSINPRANI</sequence>
<feature type="compositionally biased region" description="Acidic residues" evidence="1">
    <location>
        <begin position="115"/>
        <end position="127"/>
    </location>
</feature>
<name>A0A0N1IFK8_PAPMA</name>
<reference evidence="2 3" key="1">
    <citation type="journal article" date="2015" name="Nat. Commun.">
        <title>Outbred genome sequencing and CRISPR/Cas9 gene editing in butterflies.</title>
        <authorList>
            <person name="Li X."/>
            <person name="Fan D."/>
            <person name="Zhang W."/>
            <person name="Liu G."/>
            <person name="Zhang L."/>
            <person name="Zhao L."/>
            <person name="Fang X."/>
            <person name="Chen L."/>
            <person name="Dong Y."/>
            <person name="Chen Y."/>
            <person name="Ding Y."/>
            <person name="Zhao R."/>
            <person name="Feng M."/>
            <person name="Zhu Y."/>
            <person name="Feng Y."/>
            <person name="Jiang X."/>
            <person name="Zhu D."/>
            <person name="Xiang H."/>
            <person name="Feng X."/>
            <person name="Li S."/>
            <person name="Wang J."/>
            <person name="Zhang G."/>
            <person name="Kronforst M.R."/>
            <person name="Wang W."/>
        </authorList>
    </citation>
    <scope>NUCLEOTIDE SEQUENCE [LARGE SCALE GENOMIC DNA]</scope>
    <source>
        <strain evidence="2">Ya'a_city_454_Pm</strain>
        <tissue evidence="2">Whole body</tissue>
    </source>
</reference>
<feature type="region of interest" description="Disordered" evidence="1">
    <location>
        <begin position="113"/>
        <end position="187"/>
    </location>
</feature>
<keyword evidence="3" id="KW-1185">Reference proteome</keyword>
<organism evidence="2 3">
    <name type="scientific">Papilio machaon</name>
    <name type="common">Old World swallowtail butterfly</name>
    <dbReference type="NCBI Taxonomy" id="76193"/>
    <lineage>
        <taxon>Eukaryota</taxon>
        <taxon>Metazoa</taxon>
        <taxon>Ecdysozoa</taxon>
        <taxon>Arthropoda</taxon>
        <taxon>Hexapoda</taxon>
        <taxon>Insecta</taxon>
        <taxon>Pterygota</taxon>
        <taxon>Neoptera</taxon>
        <taxon>Endopterygota</taxon>
        <taxon>Lepidoptera</taxon>
        <taxon>Glossata</taxon>
        <taxon>Ditrysia</taxon>
        <taxon>Papilionoidea</taxon>
        <taxon>Papilionidae</taxon>
        <taxon>Papilioninae</taxon>
        <taxon>Papilio</taxon>
    </lineage>
</organism>
<evidence type="ECO:0000313" key="2">
    <source>
        <dbReference type="EMBL" id="KPJ12996.1"/>
    </source>
</evidence>
<protein>
    <submittedName>
        <fullName evidence="2">Uncharacterized protein</fullName>
    </submittedName>
</protein>
<dbReference type="Proteomes" id="UP000053240">
    <property type="component" value="Unassembled WGS sequence"/>
</dbReference>
<dbReference type="AlphaFoldDB" id="A0A0N1IFK8"/>
<proteinExistence type="predicted"/>
<accession>A0A0N1IFK8</accession>
<dbReference type="InParanoid" id="A0A0N1IFK8"/>